<evidence type="ECO:0000313" key="2">
    <source>
        <dbReference type="Proteomes" id="UP000799755"/>
    </source>
</evidence>
<sequence>MASSTASFSNFSTAPTLASNPPPAKPSLNPDEPPAFIFPPHYSFPPFFTLQPVLSTRTSQLASWSTLIQSYCRHHRLFTLSLIDALSTPLFTNSRIDRKLSLRDAWAIVSWMASAEGGNRAEWISSTTSTTSKKANAGVGEGEDGGGGKCYVYWRRPEEWAAVLEEWVERTGQRGTVLTLYEISDSDATRREEFYGIEAGLLARSLGVCVKRGKAQIFGAEGSEGVKFF</sequence>
<reference evidence="1" key="1">
    <citation type="journal article" date="2020" name="Stud. Mycol.">
        <title>101 Dothideomycetes genomes: a test case for predicting lifestyles and emergence of pathogens.</title>
        <authorList>
            <person name="Haridas S."/>
            <person name="Albert R."/>
            <person name="Binder M."/>
            <person name="Bloem J."/>
            <person name="Labutti K."/>
            <person name="Salamov A."/>
            <person name="Andreopoulos B."/>
            <person name="Baker S."/>
            <person name="Barry K."/>
            <person name="Bills G."/>
            <person name="Bluhm B."/>
            <person name="Cannon C."/>
            <person name="Castanera R."/>
            <person name="Culley D."/>
            <person name="Daum C."/>
            <person name="Ezra D."/>
            <person name="Gonzalez J."/>
            <person name="Henrissat B."/>
            <person name="Kuo A."/>
            <person name="Liang C."/>
            <person name="Lipzen A."/>
            <person name="Lutzoni F."/>
            <person name="Magnuson J."/>
            <person name="Mondo S."/>
            <person name="Nolan M."/>
            <person name="Ohm R."/>
            <person name="Pangilinan J."/>
            <person name="Park H.-J."/>
            <person name="Ramirez L."/>
            <person name="Alfaro M."/>
            <person name="Sun H."/>
            <person name="Tritt A."/>
            <person name="Yoshinaga Y."/>
            <person name="Zwiers L.-H."/>
            <person name="Turgeon B."/>
            <person name="Goodwin S."/>
            <person name="Spatafora J."/>
            <person name="Crous P."/>
            <person name="Grigoriev I."/>
        </authorList>
    </citation>
    <scope>NUCLEOTIDE SEQUENCE</scope>
    <source>
        <strain evidence="1">ATCC 200398</strain>
    </source>
</reference>
<evidence type="ECO:0000313" key="1">
    <source>
        <dbReference type="EMBL" id="KAF2472288.1"/>
    </source>
</evidence>
<proteinExistence type="predicted"/>
<name>A0ACB6QZ66_9PLEO</name>
<keyword evidence="2" id="KW-1185">Reference proteome</keyword>
<accession>A0ACB6QZ66</accession>
<protein>
    <submittedName>
        <fullName evidence="1">ESCRT-II complex, vps25 subunit</fullName>
    </submittedName>
</protein>
<dbReference type="Proteomes" id="UP000799755">
    <property type="component" value="Unassembled WGS sequence"/>
</dbReference>
<gene>
    <name evidence="1" type="ORF">BDR25DRAFT_303010</name>
</gene>
<dbReference type="EMBL" id="MU003503">
    <property type="protein sequence ID" value="KAF2472288.1"/>
    <property type="molecule type" value="Genomic_DNA"/>
</dbReference>
<comment type="caution">
    <text evidence="1">The sequence shown here is derived from an EMBL/GenBank/DDBJ whole genome shotgun (WGS) entry which is preliminary data.</text>
</comment>
<organism evidence="1 2">
    <name type="scientific">Lindgomyces ingoldianus</name>
    <dbReference type="NCBI Taxonomy" id="673940"/>
    <lineage>
        <taxon>Eukaryota</taxon>
        <taxon>Fungi</taxon>
        <taxon>Dikarya</taxon>
        <taxon>Ascomycota</taxon>
        <taxon>Pezizomycotina</taxon>
        <taxon>Dothideomycetes</taxon>
        <taxon>Pleosporomycetidae</taxon>
        <taxon>Pleosporales</taxon>
        <taxon>Lindgomycetaceae</taxon>
        <taxon>Lindgomyces</taxon>
    </lineage>
</organism>